<reference evidence="2 3" key="1">
    <citation type="submission" date="2014-11" db="EMBL/GenBank/DDBJ databases">
        <authorList>
            <person name="Zhu J."/>
            <person name="Qi W."/>
            <person name="Song R."/>
        </authorList>
    </citation>
    <scope>NUCLEOTIDE SEQUENCE [LARGE SCALE GENOMIC DNA]</scope>
</reference>
<dbReference type="STRING" id="1169540.A0A0G4EYQ7"/>
<evidence type="ECO:0000313" key="2">
    <source>
        <dbReference type="EMBL" id="CEM04494.1"/>
    </source>
</evidence>
<dbReference type="OMA" id="FKCERAT"/>
<name>A0A0G4EYQ7_VITBC</name>
<keyword evidence="3" id="KW-1185">Reference proteome</keyword>
<dbReference type="Proteomes" id="UP000041254">
    <property type="component" value="Unassembled WGS sequence"/>
</dbReference>
<evidence type="ECO:0000313" key="3">
    <source>
        <dbReference type="Proteomes" id="UP000041254"/>
    </source>
</evidence>
<dbReference type="InterPro" id="IPR016193">
    <property type="entry name" value="Cytidine_deaminase-like"/>
</dbReference>
<dbReference type="AlphaFoldDB" id="A0A0G4EYQ7"/>
<dbReference type="Pfam" id="PF00383">
    <property type="entry name" value="dCMP_cyt_deam_1"/>
    <property type="match status" value="1"/>
</dbReference>
<gene>
    <name evidence="2" type="ORF">Vbra_21152</name>
</gene>
<dbReference type="Gene3D" id="3.40.140.10">
    <property type="entry name" value="Cytidine Deaminase, domain 2"/>
    <property type="match status" value="1"/>
</dbReference>
<dbReference type="EMBL" id="CDMY01000352">
    <property type="protein sequence ID" value="CEM04494.1"/>
    <property type="molecule type" value="Genomic_DNA"/>
</dbReference>
<accession>A0A0G4EYQ7</accession>
<dbReference type="InParanoid" id="A0A0G4EYQ7"/>
<evidence type="ECO:0000259" key="1">
    <source>
        <dbReference type="Pfam" id="PF00383"/>
    </source>
</evidence>
<proteinExistence type="predicted"/>
<feature type="domain" description="CMP/dCMP-type deaminase" evidence="1">
    <location>
        <begin position="60"/>
        <end position="139"/>
    </location>
</feature>
<dbReference type="InterPro" id="IPR002125">
    <property type="entry name" value="CMP_dCMP_dom"/>
</dbReference>
<organism evidence="2 3">
    <name type="scientific">Vitrella brassicaformis (strain CCMP3155)</name>
    <dbReference type="NCBI Taxonomy" id="1169540"/>
    <lineage>
        <taxon>Eukaryota</taxon>
        <taxon>Sar</taxon>
        <taxon>Alveolata</taxon>
        <taxon>Colpodellida</taxon>
        <taxon>Vitrellaceae</taxon>
        <taxon>Vitrella</taxon>
    </lineage>
</organism>
<sequence>MATGTATPATAEDAAAKAAAKAAAADEVHPAEPSVLFERFTSLLEKEMLPELHKHTAEGGRIFGGAVLRKSDLSTVIVGSNKDYNGPIYHGETQTCIDFFALPAEGRPHPHDCVFVSSHEPCSMCLSCLIWCGFKTIYYFFDYYDSRDQFDVPHDLDLTKQLFDCDRPPRETRFYSACGIKDLVPALPSATERGAAEERVREVTQLFKQLQEESMKYNHLTSYVWWRNGHF</sequence>
<protein>
    <recommendedName>
        <fullName evidence="1">CMP/dCMP-type deaminase domain-containing protein</fullName>
    </recommendedName>
</protein>
<dbReference type="VEuPathDB" id="CryptoDB:Vbra_21152"/>
<dbReference type="GO" id="GO:0003824">
    <property type="term" value="F:catalytic activity"/>
    <property type="evidence" value="ECO:0007669"/>
    <property type="project" value="InterPro"/>
</dbReference>
<dbReference type="OrthoDB" id="9980836at2759"/>
<dbReference type="PhylomeDB" id="A0A0G4EYQ7"/>
<dbReference type="SUPFAM" id="SSF53927">
    <property type="entry name" value="Cytidine deaminase-like"/>
    <property type="match status" value="1"/>
</dbReference>